<feature type="binding site" evidence="9">
    <location>
        <begin position="13"/>
        <end position="20"/>
    </location>
    <ligand>
        <name>ATP</name>
        <dbReference type="ChEBI" id="CHEBI:30616"/>
    </ligand>
</feature>
<accession>A0A1I1E672</accession>
<sequence>MATTETKVTRLFGGPGSGKTTALLDHVEEILEQDGVTFRDILVVSYTRAAAQEVRERLADRLGESPRALQGNVCTMHAKAYDLLDLSRSDVIGETEKEEFCEQYGLEFEDEYSGAGRRTARSTTIGNKVIATSQWLQRTRRDVADWYDVPFQWDEEEVRLPPEIDPNAQEGNKYTPTWPSDDDRIDVPEAIRAWRSYKGEEGKIGFADMLERVRQRSLLPSVDYLVIDEFQDITTLQYDVYDEWKPHMDQVLIAGDDDQVVYSWQGADPALLLEEEVDEDVILPNSYRLPSNVLNAVNKEIRHIEKRQDKDLKPRKEGGAVEARRNASMLDVVRMVRRTLVEDPDGTIMVLFRARYQMFQFIDEFITEGIPFTSLTDQRMWTDRLTQYVRAIEAIDRGDDVTGLQARRLADMLQESAFGTEERDDLFDEIDERQEEAGIDDLQELLIPAEVVDDHVPFMPDPASAADMVRKVTNFQKKSIRSYFGIGEYVGMDTDRVRVGTIHSAKGREADHVIVGTDLTEKVVEQMVATVDDPEDVPGVEEFTKSTSPVPVLTDNERRVFYVGMSRARERLVLLENLVDGAPTLPIDVLLNGHLTDVTLEELIEEAQQPLADEDEGDAEGEDEGQDEEVEAEAP</sequence>
<evidence type="ECO:0000256" key="1">
    <source>
        <dbReference type="ARBA" id="ARBA00022741"/>
    </source>
</evidence>
<organism evidence="13 14">
    <name type="scientific">Natronobacterium haloterrestre</name>
    <name type="common">Halobiforma haloterrestris</name>
    <dbReference type="NCBI Taxonomy" id="148448"/>
    <lineage>
        <taxon>Archaea</taxon>
        <taxon>Methanobacteriati</taxon>
        <taxon>Methanobacteriota</taxon>
        <taxon>Stenosarchaea group</taxon>
        <taxon>Halobacteria</taxon>
        <taxon>Halobacteriales</taxon>
        <taxon>Natrialbaceae</taxon>
        <taxon>Natronobacterium</taxon>
    </lineage>
</organism>
<dbReference type="GO" id="GO:0043138">
    <property type="term" value="F:3'-5' DNA helicase activity"/>
    <property type="evidence" value="ECO:0007669"/>
    <property type="project" value="UniProtKB-EC"/>
</dbReference>
<feature type="compositionally biased region" description="Acidic residues" evidence="10">
    <location>
        <begin position="612"/>
        <end position="635"/>
    </location>
</feature>
<feature type="region of interest" description="Disordered" evidence="10">
    <location>
        <begin position="605"/>
        <end position="635"/>
    </location>
</feature>
<keyword evidence="14" id="KW-1185">Reference proteome</keyword>
<dbReference type="InterPro" id="IPR000212">
    <property type="entry name" value="DNA_helicase_UvrD/REP"/>
</dbReference>
<feature type="domain" description="UvrD-like helicase ATP-binding" evidence="11">
    <location>
        <begin position="1"/>
        <end position="296"/>
    </location>
</feature>
<evidence type="ECO:0000256" key="4">
    <source>
        <dbReference type="ARBA" id="ARBA00022840"/>
    </source>
</evidence>
<evidence type="ECO:0000313" key="13">
    <source>
        <dbReference type="EMBL" id="SFB80400.1"/>
    </source>
</evidence>
<evidence type="ECO:0000256" key="2">
    <source>
        <dbReference type="ARBA" id="ARBA00022801"/>
    </source>
</evidence>
<dbReference type="OrthoDB" id="88793at2157"/>
<dbReference type="InterPro" id="IPR014017">
    <property type="entry name" value="DNA_helicase_UvrD-like_C"/>
</dbReference>
<keyword evidence="1 9" id="KW-0547">Nucleotide-binding</keyword>
<dbReference type="GO" id="GO:0000725">
    <property type="term" value="P:recombinational repair"/>
    <property type="evidence" value="ECO:0007669"/>
    <property type="project" value="TreeGrafter"/>
</dbReference>
<dbReference type="InterPro" id="IPR027417">
    <property type="entry name" value="P-loop_NTPase"/>
</dbReference>
<evidence type="ECO:0000256" key="3">
    <source>
        <dbReference type="ARBA" id="ARBA00022806"/>
    </source>
</evidence>
<evidence type="ECO:0000256" key="10">
    <source>
        <dbReference type="SAM" id="MobiDB-lite"/>
    </source>
</evidence>
<dbReference type="PROSITE" id="PS51217">
    <property type="entry name" value="UVRD_HELICASE_CTER"/>
    <property type="match status" value="1"/>
</dbReference>
<dbReference type="AlphaFoldDB" id="A0A1I1E672"/>
<evidence type="ECO:0000259" key="12">
    <source>
        <dbReference type="PROSITE" id="PS51217"/>
    </source>
</evidence>
<proteinExistence type="predicted"/>
<dbReference type="Pfam" id="PF13361">
    <property type="entry name" value="UvrD_C"/>
    <property type="match status" value="1"/>
</dbReference>
<gene>
    <name evidence="13" type="ORF">SAMN05444422_102101</name>
</gene>
<evidence type="ECO:0000256" key="6">
    <source>
        <dbReference type="ARBA" id="ARBA00034617"/>
    </source>
</evidence>
<evidence type="ECO:0000313" key="14">
    <source>
        <dbReference type="Proteomes" id="UP000199161"/>
    </source>
</evidence>
<evidence type="ECO:0000256" key="8">
    <source>
        <dbReference type="ARBA" id="ARBA00048988"/>
    </source>
</evidence>
<dbReference type="RefSeq" id="WP_089785755.1">
    <property type="nucleotide sequence ID" value="NZ_FOKW01000002.1"/>
</dbReference>
<feature type="compositionally biased region" description="Polar residues" evidence="10">
    <location>
        <begin position="169"/>
        <end position="178"/>
    </location>
</feature>
<dbReference type="GO" id="GO:0005524">
    <property type="term" value="F:ATP binding"/>
    <property type="evidence" value="ECO:0007669"/>
    <property type="project" value="UniProtKB-UniRule"/>
</dbReference>
<evidence type="ECO:0000256" key="7">
    <source>
        <dbReference type="ARBA" id="ARBA00034808"/>
    </source>
</evidence>
<evidence type="ECO:0000259" key="11">
    <source>
        <dbReference type="PROSITE" id="PS51198"/>
    </source>
</evidence>
<reference evidence="14" key="1">
    <citation type="submission" date="2016-10" db="EMBL/GenBank/DDBJ databases">
        <authorList>
            <person name="Varghese N."/>
            <person name="Submissions S."/>
        </authorList>
    </citation>
    <scope>NUCLEOTIDE SEQUENCE [LARGE SCALE GENOMIC DNA]</scope>
    <source>
        <strain evidence="14">DSM 13078</strain>
    </source>
</reference>
<dbReference type="EMBL" id="FOKW01000002">
    <property type="protein sequence ID" value="SFB80400.1"/>
    <property type="molecule type" value="Genomic_DNA"/>
</dbReference>
<evidence type="ECO:0000256" key="5">
    <source>
        <dbReference type="ARBA" id="ARBA00023235"/>
    </source>
</evidence>
<dbReference type="GO" id="GO:0003677">
    <property type="term" value="F:DNA binding"/>
    <property type="evidence" value="ECO:0007669"/>
    <property type="project" value="InterPro"/>
</dbReference>
<keyword evidence="5" id="KW-0413">Isomerase</keyword>
<dbReference type="PANTHER" id="PTHR11070:SF2">
    <property type="entry name" value="ATP-DEPENDENT DNA HELICASE SRS2"/>
    <property type="match status" value="1"/>
</dbReference>
<dbReference type="Pfam" id="PF00580">
    <property type="entry name" value="UvrD-helicase"/>
    <property type="match status" value="1"/>
</dbReference>
<keyword evidence="2 9" id="KW-0378">Hydrolase</keyword>
<dbReference type="GO" id="GO:0016787">
    <property type="term" value="F:hydrolase activity"/>
    <property type="evidence" value="ECO:0007669"/>
    <property type="project" value="UniProtKB-UniRule"/>
</dbReference>
<dbReference type="SUPFAM" id="SSF52540">
    <property type="entry name" value="P-loop containing nucleoside triphosphate hydrolases"/>
    <property type="match status" value="1"/>
</dbReference>
<protein>
    <recommendedName>
        <fullName evidence="7">DNA 3'-5' helicase</fullName>
        <ecNumber evidence="7">5.6.2.4</ecNumber>
    </recommendedName>
</protein>
<dbReference type="PANTHER" id="PTHR11070">
    <property type="entry name" value="UVRD / RECB / PCRA DNA HELICASE FAMILY MEMBER"/>
    <property type="match status" value="1"/>
</dbReference>
<dbReference type="Gene3D" id="3.40.50.300">
    <property type="entry name" value="P-loop containing nucleotide triphosphate hydrolases"/>
    <property type="match status" value="4"/>
</dbReference>
<evidence type="ECO:0000256" key="9">
    <source>
        <dbReference type="PROSITE-ProRule" id="PRU00560"/>
    </source>
</evidence>
<dbReference type="Gene3D" id="1.10.486.10">
    <property type="entry name" value="PCRA, domain 4"/>
    <property type="match status" value="1"/>
</dbReference>
<dbReference type="InterPro" id="IPR014016">
    <property type="entry name" value="UvrD-like_ATP-bd"/>
</dbReference>
<comment type="catalytic activity">
    <reaction evidence="8">
        <text>ATP + H2O = ADP + phosphate + H(+)</text>
        <dbReference type="Rhea" id="RHEA:13065"/>
        <dbReference type="ChEBI" id="CHEBI:15377"/>
        <dbReference type="ChEBI" id="CHEBI:15378"/>
        <dbReference type="ChEBI" id="CHEBI:30616"/>
        <dbReference type="ChEBI" id="CHEBI:43474"/>
        <dbReference type="ChEBI" id="CHEBI:456216"/>
        <dbReference type="EC" id="5.6.2.4"/>
    </reaction>
</comment>
<dbReference type="EC" id="5.6.2.4" evidence="7"/>
<keyword evidence="3 9" id="KW-0347">Helicase</keyword>
<feature type="domain" description="UvrD-like helicase C-terminal" evidence="12">
    <location>
        <begin position="291"/>
        <end position="570"/>
    </location>
</feature>
<keyword evidence="4 9" id="KW-0067">ATP-binding</keyword>
<dbReference type="Proteomes" id="UP000199161">
    <property type="component" value="Unassembled WGS sequence"/>
</dbReference>
<comment type="catalytic activity">
    <reaction evidence="6">
        <text>Couples ATP hydrolysis with the unwinding of duplex DNA by translocating in the 3'-5' direction.</text>
        <dbReference type="EC" id="5.6.2.4"/>
    </reaction>
</comment>
<feature type="region of interest" description="Disordered" evidence="10">
    <location>
        <begin position="162"/>
        <end position="182"/>
    </location>
</feature>
<dbReference type="PROSITE" id="PS51198">
    <property type="entry name" value="UVRD_HELICASE_ATP_BIND"/>
    <property type="match status" value="1"/>
</dbReference>
<name>A0A1I1E672_NATHA</name>